<dbReference type="RefSeq" id="WP_055221757.1">
    <property type="nucleotide sequence ID" value="NZ_JBBNKA010000008.1"/>
</dbReference>
<reference evidence="1" key="1">
    <citation type="submission" date="2021-02" db="EMBL/GenBank/DDBJ databases">
        <title>Metagenome-assembled genomes from human diarrheal sample B26.</title>
        <authorList>
            <person name="Ateba T.P."/>
            <person name="Alayande K.A."/>
            <person name="Mwanza M."/>
        </authorList>
    </citation>
    <scope>NUCLEOTIDE SEQUENCE</scope>
    <source>
        <strain evidence="1">06WH</strain>
    </source>
</reference>
<organism evidence="1 2">
    <name type="scientific">Fusicatenibacter saccharivorans</name>
    <dbReference type="NCBI Taxonomy" id="1150298"/>
    <lineage>
        <taxon>Bacteria</taxon>
        <taxon>Bacillati</taxon>
        <taxon>Bacillota</taxon>
        <taxon>Clostridia</taxon>
        <taxon>Lachnospirales</taxon>
        <taxon>Lachnospiraceae</taxon>
        <taxon>Fusicatenibacter</taxon>
    </lineage>
</organism>
<dbReference type="OrthoDB" id="1971960at2"/>
<proteinExistence type="predicted"/>
<protein>
    <submittedName>
        <fullName evidence="1">Uncharacterized protein</fullName>
    </submittedName>
</protein>
<comment type="caution">
    <text evidence="1">The sequence shown here is derived from an EMBL/GenBank/DDBJ whole genome shotgun (WGS) entry which is preliminary data.</text>
</comment>
<sequence>MHEYEIFIEEINPCGGEKHSKKTLIEAEAVSPEAYVKENGRFPVLESMCNESGDVVIVTGDNKGSFVRYTFTE</sequence>
<evidence type="ECO:0000313" key="2">
    <source>
        <dbReference type="Proteomes" id="UP000737612"/>
    </source>
</evidence>
<dbReference type="Proteomes" id="UP000737612">
    <property type="component" value="Unassembled WGS sequence"/>
</dbReference>
<evidence type="ECO:0000313" key="1">
    <source>
        <dbReference type="EMBL" id="MBN2953264.1"/>
    </source>
</evidence>
<name>A0A174V426_9FIRM</name>
<accession>A0A174V426</accession>
<dbReference type="EMBL" id="JAFHBD010000025">
    <property type="protein sequence ID" value="MBN2953264.1"/>
    <property type="molecule type" value="Genomic_DNA"/>
</dbReference>
<gene>
    <name evidence="1" type="ORF">JTJ23_06600</name>
</gene>
<dbReference type="AlphaFoldDB" id="A0A174V426"/>